<feature type="transmembrane region" description="Helical" evidence="2">
    <location>
        <begin position="182"/>
        <end position="201"/>
    </location>
</feature>
<evidence type="ECO:0000256" key="2">
    <source>
        <dbReference type="SAM" id="Phobius"/>
    </source>
</evidence>
<gene>
    <name evidence="3" type="ORF">MANAM107_03510</name>
</gene>
<dbReference type="EMBL" id="AP025017">
    <property type="protein sequence ID" value="BDA63517.1"/>
    <property type="molecule type" value="Genomic_DNA"/>
</dbReference>
<sequence length="457" mass="46464">MEEGQGAEGLSEASELGATVVRVRLERTDGQPPSDTELERIAAQISQMGLSASVLTGASRSEVAVDLTGNDAAAWHGRATETWTELGAVLRVERATGRALALLPLLAVLVVGFLALVVERSSSALRRQEARTLLSAGWSGSSVRRRLLAGSLPGIGALLVCCAVVALLGARRAVAHPGTGPGMIVAIGVLACTGAAALAWWDGLKACRPSTIARPRSDQPSPAQVSPVPSPTRPRRLIALTTASRRRRATSGPAGARAARSTTLAAGWGAHGPGRAPVSVAALAAGALAALAAQILGGAAAQAGMSALAVQGTGVIGAASRLLLLLSAAAAALILGAGLRDVQRAAQRRQRVLALQGWPRRARLAVEAVLWARQFGPLLLLAVALAGIAVSTRLTPWMGPDPSAVAASLAWAGLTALAVLLIVALVTARLAACASVPQRIARPTSRTDADQLPGITP</sequence>
<feature type="transmembrane region" description="Helical" evidence="2">
    <location>
        <begin position="147"/>
        <end position="170"/>
    </location>
</feature>
<keyword evidence="2" id="KW-0812">Transmembrane</keyword>
<keyword evidence="2" id="KW-0472">Membrane</keyword>
<evidence type="ECO:0000256" key="1">
    <source>
        <dbReference type="SAM" id="MobiDB-lite"/>
    </source>
</evidence>
<feature type="transmembrane region" description="Helical" evidence="2">
    <location>
        <begin position="410"/>
        <end position="432"/>
    </location>
</feature>
<evidence type="ECO:0008006" key="5">
    <source>
        <dbReference type="Google" id="ProtNLM"/>
    </source>
</evidence>
<feature type="compositionally biased region" description="Low complexity" evidence="1">
    <location>
        <begin position="250"/>
        <end position="260"/>
    </location>
</feature>
<feature type="transmembrane region" description="Helical" evidence="2">
    <location>
        <begin position="99"/>
        <end position="118"/>
    </location>
</feature>
<dbReference type="RefSeq" id="WP_223910330.1">
    <property type="nucleotide sequence ID" value="NZ_AP025017.1"/>
</dbReference>
<feature type="transmembrane region" description="Helical" evidence="2">
    <location>
        <begin position="370"/>
        <end position="390"/>
    </location>
</feature>
<dbReference type="Proteomes" id="UP000824496">
    <property type="component" value="Chromosome"/>
</dbReference>
<feature type="compositionally biased region" description="Low complexity" evidence="1">
    <location>
        <begin position="218"/>
        <end position="227"/>
    </location>
</feature>
<evidence type="ECO:0000313" key="3">
    <source>
        <dbReference type="EMBL" id="BDA63517.1"/>
    </source>
</evidence>
<accession>A0ABN6K332</accession>
<feature type="transmembrane region" description="Helical" evidence="2">
    <location>
        <begin position="315"/>
        <end position="339"/>
    </location>
</feature>
<keyword evidence="2" id="KW-1133">Transmembrane helix</keyword>
<organism evidence="3 4">
    <name type="scientific">Actinomyces capricornis</name>
    <dbReference type="NCBI Taxonomy" id="2755559"/>
    <lineage>
        <taxon>Bacteria</taxon>
        <taxon>Bacillati</taxon>
        <taxon>Actinomycetota</taxon>
        <taxon>Actinomycetes</taxon>
        <taxon>Actinomycetales</taxon>
        <taxon>Actinomycetaceae</taxon>
        <taxon>Actinomyces</taxon>
    </lineage>
</organism>
<feature type="transmembrane region" description="Helical" evidence="2">
    <location>
        <begin position="280"/>
        <end position="303"/>
    </location>
</feature>
<protein>
    <recommendedName>
        <fullName evidence="5">FtsX-like permease family protein</fullName>
    </recommendedName>
</protein>
<reference evidence="3 4" key="1">
    <citation type="submission" date="2021-08" db="EMBL/GenBank/DDBJ databases">
        <title>Whole genome sequence of novel Actinomyces species strain MAS-1.</title>
        <authorList>
            <person name="Saito M."/>
            <person name="Kuwahara N."/>
            <person name="Takizawa T."/>
            <person name="Gotouda H."/>
            <person name="Ochiai T."/>
        </authorList>
    </citation>
    <scope>NUCLEOTIDE SEQUENCE [LARGE SCALE GENOMIC DNA]</scope>
    <source>
        <strain evidence="3 4">MAS-1</strain>
    </source>
</reference>
<proteinExistence type="predicted"/>
<evidence type="ECO:0000313" key="4">
    <source>
        <dbReference type="Proteomes" id="UP000824496"/>
    </source>
</evidence>
<feature type="region of interest" description="Disordered" evidence="1">
    <location>
        <begin position="211"/>
        <end position="260"/>
    </location>
</feature>
<name>A0ABN6K332_9ACTO</name>
<keyword evidence="4" id="KW-1185">Reference proteome</keyword>